<name>A0A0C1EDP9_9BACT</name>
<dbReference type="AlphaFoldDB" id="A0A0C1EDP9"/>
<comment type="caution">
    <text evidence="1">The sequence shown here is derived from an EMBL/GenBank/DDBJ whole genome shotgun (WGS) entry which is preliminary data.</text>
</comment>
<organism evidence="1 2">
    <name type="scientific">Parachlamydia acanthamoebae</name>
    <dbReference type="NCBI Taxonomy" id="83552"/>
    <lineage>
        <taxon>Bacteria</taxon>
        <taxon>Pseudomonadati</taxon>
        <taxon>Chlamydiota</taxon>
        <taxon>Chlamydiia</taxon>
        <taxon>Parachlamydiales</taxon>
        <taxon>Parachlamydiaceae</taxon>
        <taxon>Parachlamydia</taxon>
    </lineage>
</organism>
<reference evidence="1 2" key="1">
    <citation type="journal article" date="2014" name="Mol. Biol. Evol.">
        <title>Massive expansion of Ubiquitination-related gene families within the Chlamydiae.</title>
        <authorList>
            <person name="Domman D."/>
            <person name="Collingro A."/>
            <person name="Lagkouvardos I."/>
            <person name="Gehre L."/>
            <person name="Weinmaier T."/>
            <person name="Rattei T."/>
            <person name="Subtil A."/>
            <person name="Horn M."/>
        </authorList>
    </citation>
    <scope>NUCLEOTIDE SEQUENCE [LARGE SCALE GENOMIC DNA]</scope>
    <source>
        <strain evidence="1 2">OEW1</strain>
    </source>
</reference>
<sequence length="607" mass="71400">MNTIMTTKNWSDITPFKSIILQGKNYHLYRVKVLVNDDNHTISLVSLNIFQRLFYIFSNKFLPQKFSKIRALSTSEAIRKINETARKFTIYGAAAASSNAKAKRPALNKKIDFPKLSEKKQFEFLTEDLTALGSLKSMDDIKKLALLIETYALDRELQRKAFSNIEPFTTRLNSGRLTSFSESNQIRAVLRWMVMNEKIVAYDDFGQYWLFYTSSDHVPELHGDYERVTKEKLCELLRYIQTPQVALSPKPGFSKNQHALFNDLLRCLDNARRKNIFREYKTASFALRSLFDFRQRSEKEDNEVLDYLLETNTIHGWTCAHEQKIFFQLSSQGRLPKDVKDETWNLTWRNKTTLQKEQDFIRNRTPISLNLFFGNKEQQEFAESIVKQINTRSYYHAIVECKLLPAEIEVLEILKNNHLIFTYECSNPLTLVFATEEDLHEDFRTNHKVVIPPKCFRESKLNTAEKSEAKEIIKKLNLRQTHAKEVWKPTLPHDSFEKVLTFLNKKAHLHKVFEVDGTYHFFPKLRDLVNYLLKETTIKENNSNFIGLAQLARNLAFYPIFDWKGLEHDDQTFEILNILKRERFIQSFERTKNSDPSEKDTFRISQQ</sequence>
<dbReference type="EMBL" id="JSAM01000031">
    <property type="protein sequence ID" value="KIA78218.1"/>
    <property type="molecule type" value="Genomic_DNA"/>
</dbReference>
<dbReference type="Proteomes" id="UP000031307">
    <property type="component" value="Unassembled WGS sequence"/>
</dbReference>
<proteinExistence type="predicted"/>
<accession>A0A0C1EDP9</accession>
<evidence type="ECO:0000313" key="1">
    <source>
        <dbReference type="EMBL" id="KIA78218.1"/>
    </source>
</evidence>
<dbReference type="PATRIC" id="fig|83552.4.peg.606"/>
<gene>
    <name evidence="1" type="ORF">DB43_EL00290</name>
</gene>
<evidence type="ECO:0000313" key="2">
    <source>
        <dbReference type="Proteomes" id="UP000031307"/>
    </source>
</evidence>
<protein>
    <submittedName>
        <fullName evidence="1">Uncharacterized protein</fullName>
    </submittedName>
</protein>